<feature type="signal peptide" evidence="6">
    <location>
        <begin position="1"/>
        <end position="17"/>
    </location>
</feature>
<protein>
    <recommendedName>
        <fullName evidence="9">Transmembrane protein 234 homolog</fullName>
    </recommendedName>
</protein>
<dbReference type="Proteomes" id="UP001516023">
    <property type="component" value="Unassembled WGS sequence"/>
</dbReference>
<dbReference type="EMBL" id="JABMIG020000083">
    <property type="protein sequence ID" value="KAL3794166.1"/>
    <property type="molecule type" value="Genomic_DNA"/>
</dbReference>
<reference evidence="7 8" key="1">
    <citation type="journal article" date="2020" name="G3 (Bethesda)">
        <title>Improved Reference Genome for Cyclotella cryptica CCMP332, a Model for Cell Wall Morphogenesis, Salinity Adaptation, and Lipid Production in Diatoms (Bacillariophyta).</title>
        <authorList>
            <person name="Roberts W.R."/>
            <person name="Downey K.M."/>
            <person name="Ruck E.C."/>
            <person name="Traller J.C."/>
            <person name="Alverson A.J."/>
        </authorList>
    </citation>
    <scope>NUCLEOTIDE SEQUENCE [LARGE SCALE GENOMIC DNA]</scope>
    <source>
        <strain evidence="7 8">CCMP332</strain>
    </source>
</reference>
<organism evidence="7 8">
    <name type="scientific">Cyclotella cryptica</name>
    <dbReference type="NCBI Taxonomy" id="29204"/>
    <lineage>
        <taxon>Eukaryota</taxon>
        <taxon>Sar</taxon>
        <taxon>Stramenopiles</taxon>
        <taxon>Ochrophyta</taxon>
        <taxon>Bacillariophyta</taxon>
        <taxon>Coscinodiscophyceae</taxon>
        <taxon>Thalassiosirophycidae</taxon>
        <taxon>Stephanodiscales</taxon>
        <taxon>Stephanodiscaceae</taxon>
        <taxon>Cyclotella</taxon>
    </lineage>
</organism>
<dbReference type="AlphaFoldDB" id="A0ABD3Q3V4"/>
<evidence type="ECO:0000313" key="7">
    <source>
        <dbReference type="EMBL" id="KAL3794166.1"/>
    </source>
</evidence>
<dbReference type="PANTHER" id="PTHR28668:SF1">
    <property type="entry name" value="TRANSMEMBRANE PROTEIN 234"/>
    <property type="match status" value="1"/>
</dbReference>
<keyword evidence="2 5" id="KW-0812">Transmembrane</keyword>
<comment type="caution">
    <text evidence="7">The sequence shown here is derived from an EMBL/GenBank/DDBJ whole genome shotgun (WGS) entry which is preliminary data.</text>
</comment>
<feature type="transmembrane region" description="Helical" evidence="5">
    <location>
        <begin position="82"/>
        <end position="103"/>
    </location>
</feature>
<dbReference type="PANTHER" id="PTHR28668">
    <property type="entry name" value="TRANSMEMBRANE PROTEIN 234"/>
    <property type="match status" value="1"/>
</dbReference>
<evidence type="ECO:0000256" key="5">
    <source>
        <dbReference type="SAM" id="Phobius"/>
    </source>
</evidence>
<evidence type="ECO:0008006" key="9">
    <source>
        <dbReference type="Google" id="ProtNLM"/>
    </source>
</evidence>
<accession>A0ABD3Q3V4</accession>
<evidence type="ECO:0000313" key="8">
    <source>
        <dbReference type="Proteomes" id="UP001516023"/>
    </source>
</evidence>
<comment type="subcellular location">
    <subcellularLocation>
        <location evidence="1">Membrane</location>
        <topology evidence="1">Multi-pass membrane protein</topology>
    </subcellularLocation>
</comment>
<keyword evidence="8" id="KW-1185">Reference proteome</keyword>
<evidence type="ECO:0000256" key="6">
    <source>
        <dbReference type="SAM" id="SignalP"/>
    </source>
</evidence>
<feature type="transmembrane region" description="Helical" evidence="5">
    <location>
        <begin position="110"/>
        <end position="130"/>
    </location>
</feature>
<evidence type="ECO:0000256" key="4">
    <source>
        <dbReference type="ARBA" id="ARBA00023136"/>
    </source>
</evidence>
<evidence type="ECO:0000256" key="2">
    <source>
        <dbReference type="ARBA" id="ARBA00022692"/>
    </source>
</evidence>
<dbReference type="InterPro" id="IPR018908">
    <property type="entry name" value="TMEM234"/>
</dbReference>
<dbReference type="Pfam" id="PF10639">
    <property type="entry name" value="TMEM234"/>
    <property type="match status" value="1"/>
</dbReference>
<keyword evidence="6" id="KW-0732">Signal</keyword>
<dbReference type="GO" id="GO:0016020">
    <property type="term" value="C:membrane"/>
    <property type="evidence" value="ECO:0007669"/>
    <property type="project" value="UniProtKB-SubCell"/>
</dbReference>
<gene>
    <name evidence="7" type="ORF">HJC23_012873</name>
</gene>
<sequence>MKAEESLFLLLVGALWGCTNPLMRQGSLNQSETNGESNLNATKPFINLLIRLANIKIWLPYALNQAGSLLYYKLLASSRLTISVPICNATAMVFSCITSILLGERVDRPWRAGVGVLLIMLGSGICMMASENNASANGVLVKDEL</sequence>
<name>A0ABD3Q3V4_9STRA</name>
<evidence type="ECO:0000256" key="3">
    <source>
        <dbReference type="ARBA" id="ARBA00022989"/>
    </source>
</evidence>
<proteinExistence type="predicted"/>
<keyword evidence="4 5" id="KW-0472">Membrane</keyword>
<evidence type="ECO:0000256" key="1">
    <source>
        <dbReference type="ARBA" id="ARBA00004141"/>
    </source>
</evidence>
<keyword evidence="3 5" id="KW-1133">Transmembrane helix</keyword>
<feature type="chain" id="PRO_5044788326" description="Transmembrane protein 234 homolog" evidence="6">
    <location>
        <begin position="18"/>
        <end position="145"/>
    </location>
</feature>